<dbReference type="EMBL" id="CP139558">
    <property type="protein sequence ID" value="WPU91551.1"/>
    <property type="molecule type" value="Genomic_DNA"/>
</dbReference>
<accession>A0ABZ0TG37</accession>
<evidence type="ECO:0000313" key="3">
    <source>
        <dbReference type="Proteomes" id="UP001324380"/>
    </source>
</evidence>
<dbReference type="InterPro" id="IPR014922">
    <property type="entry name" value="YdhG-like"/>
</dbReference>
<sequence>MAGKKPKLAEVKTKPTGISVMEYIAALPTAQKRQDSLVLAEMMEQASGEEPVLWGSSIIGFGSKRYESPASGRQVDWFRIGFAARKANLTIYLIDLKKHETALQKLGKHTTGGGCLYINKLADIDLEVLRSMMALTLA</sequence>
<evidence type="ECO:0000313" key="2">
    <source>
        <dbReference type="EMBL" id="WPU91551.1"/>
    </source>
</evidence>
<dbReference type="Pfam" id="PF08818">
    <property type="entry name" value="DUF1801"/>
    <property type="match status" value="1"/>
</dbReference>
<organism evidence="2 3">
    <name type="scientific">Mucilaginibacter sabulilitoris</name>
    <dbReference type="NCBI Taxonomy" id="1173583"/>
    <lineage>
        <taxon>Bacteria</taxon>
        <taxon>Pseudomonadati</taxon>
        <taxon>Bacteroidota</taxon>
        <taxon>Sphingobacteriia</taxon>
        <taxon>Sphingobacteriales</taxon>
        <taxon>Sphingobacteriaceae</taxon>
        <taxon>Mucilaginibacter</taxon>
    </lineage>
</organism>
<protein>
    <submittedName>
        <fullName evidence="2">DUF1801 domain-containing protein</fullName>
    </submittedName>
</protein>
<proteinExistence type="predicted"/>
<name>A0ABZ0TG37_9SPHI</name>
<keyword evidence="3" id="KW-1185">Reference proteome</keyword>
<reference evidence="2 3" key="1">
    <citation type="submission" date="2023-11" db="EMBL/GenBank/DDBJ databases">
        <title>Analysis of the Genomes of Mucilaginibacter gossypii cycad 4 and M. sabulilitoris SNA2: microbes with the potential for plant growth promotion.</title>
        <authorList>
            <person name="Hirsch A.M."/>
            <person name="Humm E."/>
            <person name="Rubbi M."/>
            <person name="Del Vecchio G."/>
            <person name="Ha S.M."/>
            <person name="Pellegrini M."/>
            <person name="Gunsalus R.P."/>
        </authorList>
    </citation>
    <scope>NUCLEOTIDE SEQUENCE [LARGE SCALE GENOMIC DNA]</scope>
    <source>
        <strain evidence="2 3">SNA2</strain>
    </source>
</reference>
<gene>
    <name evidence="2" type="ORF">SNE25_19725</name>
</gene>
<dbReference type="RefSeq" id="WP_321560717.1">
    <property type="nucleotide sequence ID" value="NZ_CP139558.1"/>
</dbReference>
<dbReference type="Proteomes" id="UP001324380">
    <property type="component" value="Chromosome"/>
</dbReference>
<feature type="domain" description="YdhG-like" evidence="1">
    <location>
        <begin position="33"/>
        <end position="134"/>
    </location>
</feature>
<evidence type="ECO:0000259" key="1">
    <source>
        <dbReference type="Pfam" id="PF08818"/>
    </source>
</evidence>